<protein>
    <submittedName>
        <fullName evidence="3">ADP-heptose:LPS heptosyltransferase</fullName>
    </submittedName>
</protein>
<reference evidence="4" key="1">
    <citation type="submission" date="2023-07" db="EMBL/GenBank/DDBJ databases">
        <title>Functional and genomic diversity of the sorghum phyllosphere microbiome.</title>
        <authorList>
            <person name="Shade A."/>
        </authorList>
    </citation>
    <scope>NUCLEOTIDE SEQUENCE [LARGE SCALE GENOMIC DNA]</scope>
    <source>
        <strain evidence="4">SORGH_AS_0422</strain>
    </source>
</reference>
<name>A0ABU3GZV0_9SPHI</name>
<dbReference type="Gene3D" id="3.40.50.2000">
    <property type="entry name" value="Glycogen Phosphorylase B"/>
    <property type="match status" value="2"/>
</dbReference>
<evidence type="ECO:0000313" key="4">
    <source>
        <dbReference type="Proteomes" id="UP001258315"/>
    </source>
</evidence>
<keyword evidence="2" id="KW-0808">Transferase</keyword>
<dbReference type="PANTHER" id="PTHR30160:SF1">
    <property type="entry name" value="LIPOPOLYSACCHARIDE 1,2-N-ACETYLGLUCOSAMINETRANSFERASE-RELATED"/>
    <property type="match status" value="1"/>
</dbReference>
<dbReference type="EMBL" id="JAVLVU010000001">
    <property type="protein sequence ID" value="MDT3405302.1"/>
    <property type="molecule type" value="Genomic_DNA"/>
</dbReference>
<comment type="caution">
    <text evidence="3">The sequence shown here is derived from an EMBL/GenBank/DDBJ whole genome shotgun (WGS) entry which is preliminary data.</text>
</comment>
<sequence>MKLPTEEIKSIAIFRALQLGDMLCIIPAIRALRNANPQAKITLVGLPWSKSFTERFNQYFDDFIHFPGYPALPEQVFNPADFPAFLVDVQSRKFDLAIQMQGNGSVVNPMVELFGAHYTAGYTIEGHYAPDNGLFMPYPDHGHEIERHIALMEFLGIKSQGTELEYPLIEDDESALAALQLGIEPGHYVCVHPGSRGAWRQWPVQYFAALANYCAGQGYKVVITGTKEEAAIIDDVILHMNHEPINTAGQTSMGAVGVLIKKSALLISNCTGVSHMAAAFKTPSIVISMDGEPHRWGPLDTTTHRTFDWLKYPDFDSVFNELKQLLTVNTKVNATPLLK</sequence>
<gene>
    <name evidence="3" type="ORF">QE417_004374</name>
</gene>
<keyword evidence="1" id="KW-0328">Glycosyltransferase</keyword>
<dbReference type="CDD" id="cd03789">
    <property type="entry name" value="GT9_LPS_heptosyltransferase"/>
    <property type="match status" value="1"/>
</dbReference>
<dbReference type="InterPro" id="IPR002201">
    <property type="entry name" value="Glyco_trans_9"/>
</dbReference>
<accession>A0ABU3GZV0</accession>
<evidence type="ECO:0000313" key="3">
    <source>
        <dbReference type="EMBL" id="MDT3405302.1"/>
    </source>
</evidence>
<organism evidence="3 4">
    <name type="scientific">Mucilaginibacter terrae</name>
    <dbReference type="NCBI Taxonomy" id="1955052"/>
    <lineage>
        <taxon>Bacteria</taxon>
        <taxon>Pseudomonadati</taxon>
        <taxon>Bacteroidota</taxon>
        <taxon>Sphingobacteriia</taxon>
        <taxon>Sphingobacteriales</taxon>
        <taxon>Sphingobacteriaceae</taxon>
        <taxon>Mucilaginibacter</taxon>
    </lineage>
</organism>
<dbReference type="Proteomes" id="UP001258315">
    <property type="component" value="Unassembled WGS sequence"/>
</dbReference>
<evidence type="ECO:0000256" key="1">
    <source>
        <dbReference type="ARBA" id="ARBA00022676"/>
    </source>
</evidence>
<keyword evidence="4" id="KW-1185">Reference proteome</keyword>
<dbReference type="RefSeq" id="WP_311953701.1">
    <property type="nucleotide sequence ID" value="NZ_JAVLVU010000001.1"/>
</dbReference>
<proteinExistence type="predicted"/>
<dbReference type="Pfam" id="PF01075">
    <property type="entry name" value="Glyco_transf_9"/>
    <property type="match status" value="1"/>
</dbReference>
<dbReference type="PANTHER" id="PTHR30160">
    <property type="entry name" value="TETRAACYLDISACCHARIDE 4'-KINASE-RELATED"/>
    <property type="match status" value="1"/>
</dbReference>
<dbReference type="SUPFAM" id="SSF53756">
    <property type="entry name" value="UDP-Glycosyltransferase/glycogen phosphorylase"/>
    <property type="match status" value="1"/>
</dbReference>
<evidence type="ECO:0000256" key="2">
    <source>
        <dbReference type="ARBA" id="ARBA00022679"/>
    </source>
</evidence>
<dbReference type="InterPro" id="IPR051199">
    <property type="entry name" value="LPS_LOS_Heptosyltrfase"/>
</dbReference>